<dbReference type="Proteomes" id="UP000811899">
    <property type="component" value="Unassembled WGS sequence"/>
</dbReference>
<dbReference type="PANTHER" id="PTHR45586">
    <property type="entry name" value="TPR REPEAT-CONTAINING PROTEIN PA4667"/>
    <property type="match status" value="1"/>
</dbReference>
<dbReference type="PROSITE" id="PS50005">
    <property type="entry name" value="TPR"/>
    <property type="match status" value="3"/>
</dbReference>
<evidence type="ECO:0000313" key="6">
    <source>
        <dbReference type="Proteomes" id="UP000811899"/>
    </source>
</evidence>
<dbReference type="InterPro" id="IPR019734">
    <property type="entry name" value="TPR_rpt"/>
</dbReference>
<dbReference type="SMART" id="SM00028">
    <property type="entry name" value="TPR"/>
    <property type="match status" value="6"/>
</dbReference>
<evidence type="ECO:0000256" key="1">
    <source>
        <dbReference type="ARBA" id="ARBA00022737"/>
    </source>
</evidence>
<keyword evidence="1" id="KW-0677">Repeat</keyword>
<evidence type="ECO:0000256" key="4">
    <source>
        <dbReference type="SAM" id="MobiDB-lite"/>
    </source>
</evidence>
<feature type="repeat" description="TPR" evidence="3">
    <location>
        <begin position="113"/>
        <end position="146"/>
    </location>
</feature>
<dbReference type="EMBL" id="JAHCVJ010000007">
    <property type="protein sequence ID" value="MBT0665850.1"/>
    <property type="molecule type" value="Genomic_DNA"/>
</dbReference>
<dbReference type="InterPro" id="IPR011990">
    <property type="entry name" value="TPR-like_helical_dom_sf"/>
</dbReference>
<proteinExistence type="predicted"/>
<dbReference type="PANTHER" id="PTHR45586:SF1">
    <property type="entry name" value="LIPOPOLYSACCHARIDE ASSEMBLY PROTEIN B"/>
    <property type="match status" value="1"/>
</dbReference>
<feature type="repeat" description="TPR" evidence="3">
    <location>
        <begin position="59"/>
        <end position="92"/>
    </location>
</feature>
<dbReference type="InterPro" id="IPR051012">
    <property type="entry name" value="CellSynth/LPSAsmb/PSIAsmb"/>
</dbReference>
<comment type="caution">
    <text evidence="5">The sequence shown here is derived from an EMBL/GenBank/DDBJ whole genome shotgun (WGS) entry which is preliminary data.</text>
</comment>
<dbReference type="Pfam" id="PF13181">
    <property type="entry name" value="TPR_8"/>
    <property type="match status" value="2"/>
</dbReference>
<feature type="region of interest" description="Disordered" evidence="4">
    <location>
        <begin position="449"/>
        <end position="474"/>
    </location>
</feature>
<organism evidence="5 6">
    <name type="scientific">Geoanaerobacter pelophilus</name>
    <dbReference type="NCBI Taxonomy" id="60036"/>
    <lineage>
        <taxon>Bacteria</taxon>
        <taxon>Pseudomonadati</taxon>
        <taxon>Thermodesulfobacteriota</taxon>
        <taxon>Desulfuromonadia</taxon>
        <taxon>Geobacterales</taxon>
        <taxon>Geobacteraceae</taxon>
        <taxon>Geoanaerobacter</taxon>
    </lineage>
</organism>
<evidence type="ECO:0000256" key="2">
    <source>
        <dbReference type="ARBA" id="ARBA00022803"/>
    </source>
</evidence>
<accession>A0AAW4L7M4</accession>
<dbReference type="SUPFAM" id="SSF48452">
    <property type="entry name" value="TPR-like"/>
    <property type="match status" value="2"/>
</dbReference>
<evidence type="ECO:0000313" key="5">
    <source>
        <dbReference type="EMBL" id="MBT0665850.1"/>
    </source>
</evidence>
<reference evidence="5 6" key="1">
    <citation type="submission" date="2021-05" db="EMBL/GenBank/DDBJ databases">
        <title>The draft genome of Geobacter pelophilus DSM 12255.</title>
        <authorList>
            <person name="Xu Z."/>
            <person name="Masuda Y."/>
            <person name="Itoh H."/>
            <person name="Senoo K."/>
        </authorList>
    </citation>
    <scope>NUCLEOTIDE SEQUENCE [LARGE SCALE GENOMIC DNA]</scope>
    <source>
        <strain evidence="5 6">DSM 12255</strain>
    </source>
</reference>
<keyword evidence="6" id="KW-1185">Reference proteome</keyword>
<dbReference type="Pfam" id="PF14559">
    <property type="entry name" value="TPR_19"/>
    <property type="match status" value="1"/>
</dbReference>
<gene>
    <name evidence="5" type="ORF">KI809_16185</name>
</gene>
<sequence length="801" mass="89092">MSSKKEKFIENAQKLIIKGQFEKAVFELEQAIALDPGDLKVRQKLAEILIRVNRQSEAISHYETIGKSFSNSGFYLKAIAVYKQIQKLDPENTKTTITLAELNVNHGLIGNALAEYSQVVNVYLKCGKQAEALQLLERMLEVDPSNLNTMLKIAETLLAADKIDEAFDGYCRLARQLWERPDKSAYNRLNDRIKTLFPGKGDPILSSISALLERGESADAFVQLKEIISLSPDNLAAWYLMADAIRNLGDTRQLKGVLARISERFPAEIRAKEELITLLITFQELDSVLDLLDQYGAFLAENGHADQVANYYNQLQVLAPQDTRPVAGLCRLFEKTGDSTRLAEAQELLAKLNKQPEAIEPVDEGIQPIEEMPLTPVGPDSSDIGHSELSESIPPEPQALEWEEEIDLGFEEEPEPQTVILPTPMEVAPGEPEVPEELPEFLPELLSTEPEQPWQQTTDTAPLEAAEPEVSEVELSHVFAPEELAEALGEDAEPEDLEPPEDTVERVILTIESPLPVEAFLEPAIVETMESPVIEQLQVSPWDEIAAEEPVTADIHGEQSDLAPADELMDLLVGHLESFDWTATDNRVEPQAQTLQAEELEFEVLADAHDENSEPPSFELEDLSSFAEALFSDEPATADAADDSEQYSLGSLISAFRKGVDEQLDDSDTESHYNLGIAYKEMGLLDEAIHEFRSAGRDPQRAADCIALQGLCLREKGDTEGAESVFRAGLELPVLSSEALLNLKYELSQLLEQSDRHQEAVTIYKEIVRVNPSYRDVSLHLARLSDEEDLDILIELHEEGN</sequence>
<evidence type="ECO:0000256" key="3">
    <source>
        <dbReference type="PROSITE-ProRule" id="PRU00339"/>
    </source>
</evidence>
<dbReference type="Gene3D" id="1.25.40.10">
    <property type="entry name" value="Tetratricopeptide repeat domain"/>
    <property type="match status" value="5"/>
</dbReference>
<protein>
    <submittedName>
        <fullName evidence="5">Tetratricopeptide repeat protein</fullName>
    </submittedName>
</protein>
<name>A0AAW4L7M4_9BACT</name>
<feature type="repeat" description="TPR" evidence="3">
    <location>
        <begin position="741"/>
        <end position="774"/>
    </location>
</feature>
<keyword evidence="2 3" id="KW-0802">TPR repeat</keyword>
<dbReference type="RefSeq" id="WP_214172618.1">
    <property type="nucleotide sequence ID" value="NZ_JAHCVJ010000007.1"/>
</dbReference>
<dbReference type="AlphaFoldDB" id="A0AAW4L7M4"/>